<reference evidence="6" key="1">
    <citation type="submission" date="2021-06" db="EMBL/GenBank/DDBJ databases">
        <title>Sequencing of actinobacteria type strains.</title>
        <authorList>
            <person name="Nguyen G.-S."/>
            <person name="Wentzel A."/>
        </authorList>
    </citation>
    <scope>NUCLEOTIDE SEQUENCE</scope>
    <source>
        <strain evidence="6">P38-E01</strain>
    </source>
</reference>
<dbReference type="CDD" id="cd02440">
    <property type="entry name" value="AdoMet_MTases"/>
    <property type="match status" value="1"/>
</dbReference>
<dbReference type="Gene3D" id="3.40.50.150">
    <property type="entry name" value="Vaccinia Virus protein VP39"/>
    <property type="match status" value="1"/>
</dbReference>
<dbReference type="GO" id="GO:0032259">
    <property type="term" value="P:methylation"/>
    <property type="evidence" value="ECO:0007669"/>
    <property type="project" value="UniProtKB-KW"/>
</dbReference>
<dbReference type="PANTHER" id="PTHR43464:SF19">
    <property type="entry name" value="UBIQUINONE BIOSYNTHESIS O-METHYLTRANSFERASE, MITOCHONDRIAL"/>
    <property type="match status" value="1"/>
</dbReference>
<dbReference type="GO" id="GO:0008168">
    <property type="term" value="F:methyltransferase activity"/>
    <property type="evidence" value="ECO:0007669"/>
    <property type="project" value="UniProtKB-KW"/>
</dbReference>
<keyword evidence="1 6" id="KW-0489">Methyltransferase</keyword>
<evidence type="ECO:0000256" key="1">
    <source>
        <dbReference type="ARBA" id="ARBA00022603"/>
    </source>
</evidence>
<dbReference type="RefSeq" id="WP_211038548.1">
    <property type="nucleotide sequence ID" value="NZ_JAELVF020000001.1"/>
</dbReference>
<dbReference type="InterPro" id="IPR029063">
    <property type="entry name" value="SAM-dependent_MTases_sf"/>
</dbReference>
<keyword evidence="3" id="KW-0949">S-adenosyl-L-methionine</keyword>
<evidence type="ECO:0000313" key="6">
    <source>
        <dbReference type="EMBL" id="MBU7598810.1"/>
    </source>
</evidence>
<accession>A0A949JRD0</accession>
<protein>
    <submittedName>
        <fullName evidence="6">Class I SAM-dependent methyltransferase</fullName>
    </submittedName>
</protein>
<keyword evidence="7" id="KW-1185">Reference proteome</keyword>
<evidence type="ECO:0000259" key="5">
    <source>
        <dbReference type="Pfam" id="PF13649"/>
    </source>
</evidence>
<dbReference type="EMBL" id="JAELVF020000001">
    <property type="protein sequence ID" value="MBU7598810.1"/>
    <property type="molecule type" value="Genomic_DNA"/>
</dbReference>
<dbReference type="Pfam" id="PF13649">
    <property type="entry name" value="Methyltransf_25"/>
    <property type="match status" value="1"/>
</dbReference>
<dbReference type="AlphaFoldDB" id="A0A949JRD0"/>
<dbReference type="Proteomes" id="UP000694501">
    <property type="component" value="Unassembled WGS sequence"/>
</dbReference>
<comment type="caution">
    <text evidence="6">The sequence shown here is derived from an EMBL/GenBank/DDBJ whole genome shotgun (WGS) entry which is preliminary data.</text>
</comment>
<proteinExistence type="predicted"/>
<evidence type="ECO:0000256" key="2">
    <source>
        <dbReference type="ARBA" id="ARBA00022679"/>
    </source>
</evidence>
<keyword evidence="2" id="KW-0808">Transferase</keyword>
<sequence length="216" mass="23112">MSEPLPPAAGHGVHPQPSGSGVEIFERHYAGEPGAGWEINRPQSTLVRLVEGGALRGRVLDVGCGSGDNALLAAAHGLETTGVDAAPSAITLARGKARERGLDARFLEWDALRLDTLDEQFDTLVDVGLFHCFPPQDRPLLARSMASVAAPGGRCYLMCFSDRQPGTWGPQRVPEQALREAFTGAGWRVDTLEPAELDVAFDPGVAQAWFAVMTRV</sequence>
<dbReference type="PANTHER" id="PTHR43464">
    <property type="entry name" value="METHYLTRANSFERASE"/>
    <property type="match status" value="1"/>
</dbReference>
<dbReference type="SUPFAM" id="SSF53335">
    <property type="entry name" value="S-adenosyl-L-methionine-dependent methyltransferases"/>
    <property type="match status" value="1"/>
</dbReference>
<evidence type="ECO:0000256" key="4">
    <source>
        <dbReference type="SAM" id="MobiDB-lite"/>
    </source>
</evidence>
<gene>
    <name evidence="6" type="ORF">JGS22_014610</name>
</gene>
<evidence type="ECO:0000256" key="3">
    <source>
        <dbReference type="ARBA" id="ARBA00022691"/>
    </source>
</evidence>
<evidence type="ECO:0000313" key="7">
    <source>
        <dbReference type="Proteomes" id="UP000694501"/>
    </source>
</evidence>
<feature type="region of interest" description="Disordered" evidence="4">
    <location>
        <begin position="1"/>
        <end position="21"/>
    </location>
</feature>
<organism evidence="6 7">
    <name type="scientific">Streptomyces tardus</name>
    <dbReference type="NCBI Taxonomy" id="2780544"/>
    <lineage>
        <taxon>Bacteria</taxon>
        <taxon>Bacillati</taxon>
        <taxon>Actinomycetota</taxon>
        <taxon>Actinomycetes</taxon>
        <taxon>Kitasatosporales</taxon>
        <taxon>Streptomycetaceae</taxon>
        <taxon>Streptomyces</taxon>
    </lineage>
</organism>
<feature type="domain" description="Methyltransferase" evidence="5">
    <location>
        <begin position="59"/>
        <end position="153"/>
    </location>
</feature>
<name>A0A949JRD0_9ACTN</name>
<dbReference type="InterPro" id="IPR041698">
    <property type="entry name" value="Methyltransf_25"/>
</dbReference>